<sequence length="358" mass="40740">RTTVMITSTPYLPHMRRILVLGRRAFYCSNPLLESRPPPLLLSTVADLEGIPRRRLHISNMPANYNLNGLVNLLEENFGRLRPVNNARMRLSTPSCALVVLMQNIAEAKKAVAADLTLGYEGRPLKIEFAKFAPLHLPQKLGRRLVIEGLAREKTLLDMWPLLTKSAAFDGLDIRDITIAKDNTGNVQVYMITKNDAIRAYVRMTDEPFKDGDDTFYTAKFLQHETQKDSDLSLEPSRRVYFYHYEGTPAALKSHISAWCEYTGERRKPKFLVNFVGGTSSGIIEFESVQWAERALRELRGSIIESRWIFKAHFALARSSISNDAYERSSSERRQLDPRDTVVLRVLSLSQDSEDPLP</sequence>
<dbReference type="EMBL" id="CAVNYO010000466">
    <property type="protein sequence ID" value="CAK5283495.1"/>
    <property type="molecule type" value="Genomic_DNA"/>
</dbReference>
<evidence type="ECO:0008006" key="4">
    <source>
        <dbReference type="Google" id="ProtNLM"/>
    </source>
</evidence>
<dbReference type="GO" id="GO:0003676">
    <property type="term" value="F:nucleic acid binding"/>
    <property type="evidence" value="ECO:0007669"/>
    <property type="project" value="InterPro"/>
</dbReference>
<proteinExistence type="predicted"/>
<dbReference type="InterPro" id="IPR035979">
    <property type="entry name" value="RBD_domain_sf"/>
</dbReference>
<protein>
    <recommendedName>
        <fullName evidence="4">RRM domain-containing protein</fullName>
    </recommendedName>
</protein>
<dbReference type="EMBL" id="CAVNYO010000467">
    <property type="protein sequence ID" value="CAK5283512.1"/>
    <property type="molecule type" value="Genomic_DNA"/>
</dbReference>
<accession>A0AAD2K7T0</accession>
<name>A0AAD2K7T0_9AGAR</name>
<reference evidence="2" key="1">
    <citation type="submission" date="2023-11" db="EMBL/GenBank/DDBJ databases">
        <authorList>
            <person name="De Vega J J."/>
            <person name="De Vega J J."/>
        </authorList>
    </citation>
    <scope>NUCLEOTIDE SEQUENCE</scope>
</reference>
<dbReference type="Proteomes" id="UP001295794">
    <property type="component" value="Unassembled WGS sequence"/>
</dbReference>
<comment type="caution">
    <text evidence="2">The sequence shown here is derived from an EMBL/GenBank/DDBJ whole genome shotgun (WGS) entry which is preliminary data.</text>
</comment>
<dbReference type="InterPro" id="IPR012677">
    <property type="entry name" value="Nucleotide-bd_a/b_plait_sf"/>
</dbReference>
<dbReference type="Gene3D" id="3.30.70.330">
    <property type="match status" value="1"/>
</dbReference>
<gene>
    <name evidence="1" type="ORF">MYCIT1_LOCUS36053</name>
    <name evidence="2" type="ORF">MYCIT1_LOCUS36084</name>
</gene>
<dbReference type="SUPFAM" id="SSF54928">
    <property type="entry name" value="RNA-binding domain, RBD"/>
    <property type="match status" value="1"/>
</dbReference>
<evidence type="ECO:0000313" key="1">
    <source>
        <dbReference type="EMBL" id="CAK5283495.1"/>
    </source>
</evidence>
<organism evidence="2 3">
    <name type="scientific">Mycena citricolor</name>
    <dbReference type="NCBI Taxonomy" id="2018698"/>
    <lineage>
        <taxon>Eukaryota</taxon>
        <taxon>Fungi</taxon>
        <taxon>Dikarya</taxon>
        <taxon>Basidiomycota</taxon>
        <taxon>Agaricomycotina</taxon>
        <taxon>Agaricomycetes</taxon>
        <taxon>Agaricomycetidae</taxon>
        <taxon>Agaricales</taxon>
        <taxon>Marasmiineae</taxon>
        <taxon>Mycenaceae</taxon>
        <taxon>Mycena</taxon>
    </lineage>
</organism>
<keyword evidence="3" id="KW-1185">Reference proteome</keyword>
<dbReference type="AlphaFoldDB" id="A0AAD2K7T0"/>
<evidence type="ECO:0000313" key="2">
    <source>
        <dbReference type="EMBL" id="CAK5283512.1"/>
    </source>
</evidence>
<feature type="non-terminal residue" evidence="2">
    <location>
        <position position="1"/>
    </location>
</feature>
<dbReference type="CDD" id="cd00590">
    <property type="entry name" value="RRM_SF"/>
    <property type="match status" value="1"/>
</dbReference>
<evidence type="ECO:0000313" key="3">
    <source>
        <dbReference type="Proteomes" id="UP001295794"/>
    </source>
</evidence>